<proteinExistence type="predicted"/>
<feature type="transmembrane region" description="Helical" evidence="1">
    <location>
        <begin position="14"/>
        <end position="35"/>
    </location>
</feature>
<comment type="caution">
    <text evidence="2">The sequence shown here is derived from an EMBL/GenBank/DDBJ whole genome shotgun (WGS) entry which is preliminary data.</text>
</comment>
<sequence>MSEKKVKKKDSNELLNFLMIIMGLLFLFKGVMDFLGWAGIIVPSWLSDITDSTDFAAALTLFGSQGLISIALGFWCLVAGIGMFREEEYAMGIGLVVLSIMALTGVNSVIGWATGTPFDFSYWPNYVVLGAFIIGVLGFIWLLFTYKRYD</sequence>
<organism evidence="2">
    <name type="scientific">marine sediment metagenome</name>
    <dbReference type="NCBI Taxonomy" id="412755"/>
    <lineage>
        <taxon>unclassified sequences</taxon>
        <taxon>metagenomes</taxon>
        <taxon>ecological metagenomes</taxon>
    </lineage>
</organism>
<keyword evidence="1" id="KW-0812">Transmembrane</keyword>
<feature type="transmembrane region" description="Helical" evidence="1">
    <location>
        <begin position="89"/>
        <end position="114"/>
    </location>
</feature>
<evidence type="ECO:0000313" key="2">
    <source>
        <dbReference type="EMBL" id="GAG79873.1"/>
    </source>
</evidence>
<reference evidence="2" key="1">
    <citation type="journal article" date="2014" name="Front. Microbiol.">
        <title>High frequency of phylogenetically diverse reductive dehalogenase-homologous genes in deep subseafloor sedimentary metagenomes.</title>
        <authorList>
            <person name="Kawai M."/>
            <person name="Futagami T."/>
            <person name="Toyoda A."/>
            <person name="Takaki Y."/>
            <person name="Nishi S."/>
            <person name="Hori S."/>
            <person name="Arai W."/>
            <person name="Tsubouchi T."/>
            <person name="Morono Y."/>
            <person name="Uchiyama I."/>
            <person name="Ito T."/>
            <person name="Fujiyama A."/>
            <person name="Inagaki F."/>
            <person name="Takami H."/>
        </authorList>
    </citation>
    <scope>NUCLEOTIDE SEQUENCE</scope>
    <source>
        <strain evidence="2">Expedition CK06-06</strain>
    </source>
</reference>
<dbReference type="AlphaFoldDB" id="X1B6T4"/>
<evidence type="ECO:0000256" key="1">
    <source>
        <dbReference type="SAM" id="Phobius"/>
    </source>
</evidence>
<protein>
    <submittedName>
        <fullName evidence="2">Uncharacterized protein</fullName>
    </submittedName>
</protein>
<name>X1B6T4_9ZZZZ</name>
<gene>
    <name evidence="2" type="ORF">S01H4_27822</name>
</gene>
<keyword evidence="1" id="KW-0472">Membrane</keyword>
<accession>X1B6T4</accession>
<keyword evidence="1" id="KW-1133">Transmembrane helix</keyword>
<feature type="transmembrane region" description="Helical" evidence="1">
    <location>
        <begin position="55"/>
        <end position="77"/>
    </location>
</feature>
<dbReference type="EMBL" id="BART01013680">
    <property type="protein sequence ID" value="GAG79873.1"/>
    <property type="molecule type" value="Genomic_DNA"/>
</dbReference>
<feature type="transmembrane region" description="Helical" evidence="1">
    <location>
        <begin position="126"/>
        <end position="146"/>
    </location>
</feature>